<dbReference type="GO" id="GO:0000287">
    <property type="term" value="F:magnesium ion binding"/>
    <property type="evidence" value="ECO:0007669"/>
    <property type="project" value="InterPro"/>
</dbReference>
<name>A0A2U2N9P4_9GAMM</name>
<dbReference type="AlphaFoldDB" id="A0A2U2N9P4"/>
<evidence type="ECO:0000259" key="3">
    <source>
        <dbReference type="SMART" id="SM01329"/>
    </source>
</evidence>
<keyword evidence="2" id="KW-0560">Oxidoreductase</keyword>
<organism evidence="4 5">
    <name type="scientific">Sediminicurvatus halobius</name>
    <dbReference type="NCBI Taxonomy" id="2182432"/>
    <lineage>
        <taxon>Bacteria</taxon>
        <taxon>Pseudomonadati</taxon>
        <taxon>Pseudomonadota</taxon>
        <taxon>Gammaproteobacteria</taxon>
        <taxon>Chromatiales</taxon>
        <taxon>Ectothiorhodospiraceae</taxon>
        <taxon>Sediminicurvatus</taxon>
    </lineage>
</organism>
<dbReference type="Pfam" id="PF00180">
    <property type="entry name" value="Iso_dh"/>
    <property type="match status" value="1"/>
</dbReference>
<dbReference type="EMBL" id="QFFI01000001">
    <property type="protein sequence ID" value="PWG65828.1"/>
    <property type="molecule type" value="Genomic_DNA"/>
</dbReference>
<keyword evidence="5" id="KW-1185">Reference proteome</keyword>
<sequence length="359" mass="38793">MKDNYRIGVLEGDDIGLEVVPETVRAMKAALQRVGVTAEWLDMPIGRPAYDQLGTTMPDGTLEQLAGLDGWVLGPIGHREYPDDPRAVNPHPILRKHFELHSNIRPSRALKGLPAIHRDTDLVIVRENTEGFQPDRNVVAGCGEFRPTHDTTISVRVITRKNSRAVALSAFELARRRRSKVTAVHKNTVFKLGCGMFAEECRKVAADYPDVEYNEVIVDTFAMKVTMKPSDYDVVVTTNMFGDILSDLTAGLVGGLGLAPGLSAGDDHAMAQATHGSAPDIAGRGVANPYAMIVSGAMLLDWLGQKHGDDRLHRAAELVQESMVSVLEQDGVMTPDLGGSASTGEVGQAVARRIEAAVL</sequence>
<dbReference type="Proteomes" id="UP000245474">
    <property type="component" value="Unassembled WGS sequence"/>
</dbReference>
<comment type="caution">
    <text evidence="4">The sequence shown here is derived from an EMBL/GenBank/DDBJ whole genome shotgun (WGS) entry which is preliminary data.</text>
</comment>
<reference evidence="4 5" key="1">
    <citation type="submission" date="2018-05" db="EMBL/GenBank/DDBJ databases">
        <title>Spiribacter halobius sp. nov., a moderately halophilic bacterium isolated from marine solar saltern.</title>
        <authorList>
            <person name="Zheng W.-S."/>
            <person name="Lu D.-C."/>
            <person name="Du Z.-J."/>
        </authorList>
    </citation>
    <scope>NUCLEOTIDE SEQUENCE [LARGE SCALE GENOMIC DNA]</scope>
    <source>
        <strain evidence="4 5">E85</strain>
    </source>
</reference>
<dbReference type="GO" id="GO:0004449">
    <property type="term" value="F:isocitrate dehydrogenase (NAD+) activity"/>
    <property type="evidence" value="ECO:0007669"/>
    <property type="project" value="TreeGrafter"/>
</dbReference>
<evidence type="ECO:0000256" key="1">
    <source>
        <dbReference type="ARBA" id="ARBA00007769"/>
    </source>
</evidence>
<dbReference type="RefSeq" id="WP_109675235.1">
    <property type="nucleotide sequence ID" value="NZ_CP086615.1"/>
</dbReference>
<dbReference type="Gene3D" id="3.40.718.10">
    <property type="entry name" value="Isopropylmalate Dehydrogenase"/>
    <property type="match status" value="1"/>
</dbReference>
<dbReference type="SUPFAM" id="SSF53659">
    <property type="entry name" value="Isocitrate/Isopropylmalate dehydrogenase-like"/>
    <property type="match status" value="1"/>
</dbReference>
<dbReference type="GO" id="GO:0006099">
    <property type="term" value="P:tricarboxylic acid cycle"/>
    <property type="evidence" value="ECO:0007669"/>
    <property type="project" value="TreeGrafter"/>
</dbReference>
<dbReference type="GO" id="GO:0051287">
    <property type="term" value="F:NAD binding"/>
    <property type="evidence" value="ECO:0007669"/>
    <property type="project" value="InterPro"/>
</dbReference>
<evidence type="ECO:0000313" key="4">
    <source>
        <dbReference type="EMBL" id="PWG65828.1"/>
    </source>
</evidence>
<dbReference type="GO" id="GO:0006102">
    <property type="term" value="P:isocitrate metabolic process"/>
    <property type="evidence" value="ECO:0007669"/>
    <property type="project" value="TreeGrafter"/>
</dbReference>
<proteinExistence type="inferred from homology"/>
<protein>
    <submittedName>
        <fullName evidence="4">Isocitrate/isopropylmalate dehydrogenase family protein</fullName>
    </submittedName>
</protein>
<dbReference type="InterPro" id="IPR019818">
    <property type="entry name" value="IsoCit/isopropylmalate_DH_CS"/>
</dbReference>
<accession>A0A2U2N9P4</accession>
<evidence type="ECO:0000256" key="2">
    <source>
        <dbReference type="ARBA" id="ARBA00023002"/>
    </source>
</evidence>
<comment type="similarity">
    <text evidence="1">Belongs to the isocitrate and isopropylmalate dehydrogenases family.</text>
</comment>
<feature type="domain" description="Isopropylmalate dehydrogenase-like" evidence="3">
    <location>
        <begin position="6"/>
        <end position="350"/>
    </location>
</feature>
<dbReference type="InterPro" id="IPR024084">
    <property type="entry name" value="IsoPropMal-DH-like_dom"/>
</dbReference>
<dbReference type="OrthoDB" id="9806254at2"/>
<dbReference type="PROSITE" id="PS00470">
    <property type="entry name" value="IDH_IMDH"/>
    <property type="match status" value="1"/>
</dbReference>
<evidence type="ECO:0000313" key="5">
    <source>
        <dbReference type="Proteomes" id="UP000245474"/>
    </source>
</evidence>
<dbReference type="PANTHER" id="PTHR11835">
    <property type="entry name" value="DECARBOXYLATING DEHYDROGENASES-ISOCITRATE, ISOPROPYLMALATE, TARTRATE"/>
    <property type="match status" value="1"/>
</dbReference>
<dbReference type="SMART" id="SM01329">
    <property type="entry name" value="Iso_dh"/>
    <property type="match status" value="1"/>
</dbReference>
<dbReference type="PANTHER" id="PTHR11835:SF34">
    <property type="entry name" value="ISOCITRATE DEHYDROGENASE [NAD] SUBUNIT ALPHA, MITOCHONDRIAL"/>
    <property type="match status" value="1"/>
</dbReference>
<gene>
    <name evidence="4" type="ORF">DEM34_00765</name>
</gene>